<dbReference type="EMBL" id="JABANM010015688">
    <property type="protein sequence ID" value="KAF4730664.1"/>
    <property type="molecule type" value="Genomic_DNA"/>
</dbReference>
<protein>
    <submittedName>
        <fullName evidence="1">Uncharacterized protein</fullName>
    </submittedName>
</protein>
<evidence type="ECO:0000313" key="2">
    <source>
        <dbReference type="Proteomes" id="UP000574390"/>
    </source>
</evidence>
<comment type="caution">
    <text evidence="1">The sequence shown here is derived from an EMBL/GenBank/DDBJ whole genome shotgun (WGS) entry which is preliminary data.</text>
</comment>
<sequence>MSYSFVGFEFNEDLVPRQLAPMRSVGLFSDSNDVKSFQQEMMIMLEPFRASKWIEEHKKLEAEEAGSGDLRVLNSVYYSISSELMDAGYLDFVEDELPPTAEPAMNFLSHAALWVSRGKTVASMSKRNALADAVIKAFPQPTPSSTSSNAAYKSTESLTTDANGVLTLKAFRDEVQTANTLPMIETYNGEGDKVSAIKWKSDVEDQSGPMGSPIVTFYYAKRTCDAVSWKELTGKDFENLSRDYATYRKALKTLWNRALSQDTQAAREDILMQWSALKQNKNESVSAFSTRVLDMQNERELIDMEVSDDEVKARFRRGLRCSDLALWALDRANLPLAKFMSLVVGRANEMARLGITSTTDGPVSTPSPSGKQKI</sequence>
<dbReference type="Proteomes" id="UP000574390">
    <property type="component" value="Unassembled WGS sequence"/>
</dbReference>
<organism evidence="1 2">
    <name type="scientific">Perkinsus olseni</name>
    <name type="common">Perkinsus atlanticus</name>
    <dbReference type="NCBI Taxonomy" id="32597"/>
    <lineage>
        <taxon>Eukaryota</taxon>
        <taxon>Sar</taxon>
        <taxon>Alveolata</taxon>
        <taxon>Perkinsozoa</taxon>
        <taxon>Perkinsea</taxon>
        <taxon>Perkinsida</taxon>
        <taxon>Perkinsidae</taxon>
        <taxon>Perkinsus</taxon>
    </lineage>
</organism>
<feature type="non-terminal residue" evidence="1">
    <location>
        <position position="374"/>
    </location>
</feature>
<name>A0A7J6SCG6_PEROL</name>
<evidence type="ECO:0000313" key="1">
    <source>
        <dbReference type="EMBL" id="KAF4730664.1"/>
    </source>
</evidence>
<accession>A0A7J6SCG6</accession>
<dbReference type="AlphaFoldDB" id="A0A7J6SCG6"/>
<gene>
    <name evidence="1" type="ORF">FOZ62_002454</name>
</gene>
<proteinExistence type="predicted"/>
<reference evidence="1 2" key="1">
    <citation type="submission" date="2020-04" db="EMBL/GenBank/DDBJ databases">
        <title>Perkinsus olseni comparative genomics.</title>
        <authorList>
            <person name="Bogema D.R."/>
        </authorList>
    </citation>
    <scope>NUCLEOTIDE SEQUENCE [LARGE SCALE GENOMIC DNA]</scope>
    <source>
        <strain evidence="1">ATCC PRA-205</strain>
    </source>
</reference>